<dbReference type="KEGG" id="xla:108703916"/>
<dbReference type="PROSITE" id="PS00518">
    <property type="entry name" value="ZF_RING_1"/>
    <property type="match status" value="1"/>
</dbReference>
<keyword evidence="3 8" id="KW-0863">Zinc-finger</keyword>
<evidence type="ECO:0000313" key="14">
    <source>
        <dbReference type="RefSeq" id="XP_018095706.1"/>
    </source>
</evidence>
<dbReference type="Proteomes" id="UP000186698">
    <property type="component" value="Chromosome 9_10L"/>
</dbReference>
<dbReference type="Gene3D" id="3.30.160.60">
    <property type="entry name" value="Classic Zinc Finger"/>
    <property type="match status" value="1"/>
</dbReference>
<dbReference type="CDD" id="cd16597">
    <property type="entry name" value="RING-HC_TRIM25_C-IV"/>
    <property type="match status" value="1"/>
</dbReference>
<keyword evidence="14" id="KW-0436">Ligase</keyword>
<feature type="coiled-coil region" evidence="9">
    <location>
        <begin position="173"/>
        <end position="283"/>
    </location>
</feature>
<dbReference type="PRINTS" id="PR01407">
    <property type="entry name" value="BUTYPHLNCDUF"/>
</dbReference>
<dbReference type="PROSITE" id="PS50188">
    <property type="entry name" value="B302_SPRY"/>
    <property type="match status" value="1"/>
</dbReference>
<dbReference type="InterPro" id="IPR017907">
    <property type="entry name" value="Znf_RING_CS"/>
</dbReference>
<keyword evidence="1" id="KW-0399">Innate immunity</keyword>
<dbReference type="InterPro" id="IPR013083">
    <property type="entry name" value="Znf_RING/FYVE/PHD"/>
</dbReference>
<feature type="domain" description="B30.2/SPRY" evidence="12">
    <location>
        <begin position="336"/>
        <end position="525"/>
    </location>
</feature>
<evidence type="ECO:0000256" key="5">
    <source>
        <dbReference type="ARBA" id="ARBA00022833"/>
    </source>
</evidence>
<dbReference type="Pfam" id="PF13445">
    <property type="entry name" value="zf-RING_UBOX"/>
    <property type="match status" value="1"/>
</dbReference>
<feature type="domain" description="RING-type" evidence="10">
    <location>
        <begin position="12"/>
        <end position="55"/>
    </location>
</feature>
<dbReference type="SMART" id="SM00336">
    <property type="entry name" value="BBOX"/>
    <property type="match status" value="1"/>
</dbReference>
<dbReference type="Gene3D" id="3.30.40.10">
    <property type="entry name" value="Zinc/RING finger domain, C3HC4 (zinc finger)"/>
    <property type="match status" value="1"/>
</dbReference>
<dbReference type="SMART" id="SM00449">
    <property type="entry name" value="SPRY"/>
    <property type="match status" value="1"/>
</dbReference>
<dbReference type="SUPFAM" id="SSF49899">
    <property type="entry name" value="Concanavalin A-like lectins/glucanases"/>
    <property type="match status" value="1"/>
</dbReference>
<evidence type="ECO:0000256" key="6">
    <source>
        <dbReference type="ARBA" id="ARBA00022859"/>
    </source>
</evidence>
<evidence type="ECO:0000313" key="13">
    <source>
        <dbReference type="Proteomes" id="UP000186698"/>
    </source>
</evidence>
<dbReference type="GO" id="GO:0008270">
    <property type="term" value="F:zinc ion binding"/>
    <property type="evidence" value="ECO:0007669"/>
    <property type="project" value="UniProtKB-KW"/>
</dbReference>
<dbReference type="InterPro" id="IPR001870">
    <property type="entry name" value="B30.2/SPRY"/>
</dbReference>
<keyword evidence="13" id="KW-1185">Reference proteome</keyword>
<name>A0A8J0TVM6_XENLA</name>
<dbReference type="InterPro" id="IPR003649">
    <property type="entry name" value="Bbox_C"/>
</dbReference>
<dbReference type="SUPFAM" id="SSF57850">
    <property type="entry name" value="RING/U-box"/>
    <property type="match status" value="1"/>
</dbReference>
<dbReference type="InterPro" id="IPR051051">
    <property type="entry name" value="E3_ubiq-ligase_TRIM/RNF"/>
</dbReference>
<proteinExistence type="predicted"/>
<feature type="domain" description="B box-type" evidence="11">
    <location>
        <begin position="140"/>
        <end position="176"/>
    </location>
</feature>
<evidence type="ECO:0000256" key="7">
    <source>
        <dbReference type="ARBA" id="ARBA00023054"/>
    </source>
</evidence>
<dbReference type="SMART" id="SM00589">
    <property type="entry name" value="PRY"/>
    <property type="match status" value="1"/>
</dbReference>
<keyword evidence="4" id="KW-0833">Ubl conjugation pathway</keyword>
<keyword evidence="2" id="KW-0479">Metal-binding</keyword>
<dbReference type="SUPFAM" id="SSF57845">
    <property type="entry name" value="B-box zinc-binding domain"/>
    <property type="match status" value="1"/>
</dbReference>
<dbReference type="InterPro" id="IPR003879">
    <property type="entry name" value="Butyrophylin_SPRY"/>
</dbReference>
<dbReference type="Gene3D" id="2.60.120.920">
    <property type="match status" value="1"/>
</dbReference>
<dbReference type="InterPro" id="IPR006574">
    <property type="entry name" value="PRY"/>
</dbReference>
<dbReference type="PROSITE" id="PS50089">
    <property type="entry name" value="ZF_RING_2"/>
    <property type="match status" value="1"/>
</dbReference>
<dbReference type="SMART" id="SM00184">
    <property type="entry name" value="RING"/>
    <property type="match status" value="1"/>
</dbReference>
<dbReference type="InterPro" id="IPR003877">
    <property type="entry name" value="SPRY_dom"/>
</dbReference>
<dbReference type="InterPro" id="IPR013320">
    <property type="entry name" value="ConA-like_dom_sf"/>
</dbReference>
<dbReference type="InterPro" id="IPR027370">
    <property type="entry name" value="Znf-RING_euk"/>
</dbReference>
<dbReference type="PROSITE" id="PS50119">
    <property type="entry name" value="ZF_BBOX"/>
    <property type="match status" value="1"/>
</dbReference>
<organism evidence="13 14">
    <name type="scientific">Xenopus laevis</name>
    <name type="common">African clawed frog</name>
    <dbReference type="NCBI Taxonomy" id="8355"/>
    <lineage>
        <taxon>Eukaryota</taxon>
        <taxon>Metazoa</taxon>
        <taxon>Chordata</taxon>
        <taxon>Craniata</taxon>
        <taxon>Vertebrata</taxon>
        <taxon>Euteleostomi</taxon>
        <taxon>Amphibia</taxon>
        <taxon>Batrachia</taxon>
        <taxon>Anura</taxon>
        <taxon>Pipoidea</taxon>
        <taxon>Pipidae</taxon>
        <taxon>Xenopodinae</taxon>
        <taxon>Xenopus</taxon>
        <taxon>Xenopus</taxon>
    </lineage>
</organism>
<dbReference type="CDD" id="cd12891">
    <property type="entry name" value="SPRY_PRY_C-I_2"/>
    <property type="match status" value="1"/>
</dbReference>
<gene>
    <name evidence="14" type="primary">LOC108703916</name>
</gene>
<evidence type="ECO:0000256" key="3">
    <source>
        <dbReference type="ARBA" id="ARBA00022771"/>
    </source>
</evidence>
<dbReference type="GO" id="GO:0045087">
    <property type="term" value="P:innate immune response"/>
    <property type="evidence" value="ECO:0007669"/>
    <property type="project" value="UniProtKB-KW"/>
</dbReference>
<dbReference type="InterPro" id="IPR043136">
    <property type="entry name" value="B30.2/SPRY_sf"/>
</dbReference>
<evidence type="ECO:0000259" key="11">
    <source>
        <dbReference type="PROSITE" id="PS50119"/>
    </source>
</evidence>
<dbReference type="GeneID" id="108703916"/>
<evidence type="ECO:0000256" key="2">
    <source>
        <dbReference type="ARBA" id="ARBA00022723"/>
    </source>
</evidence>
<dbReference type="OrthoDB" id="9049620at2759"/>
<dbReference type="Pfam" id="PF00643">
    <property type="entry name" value="zf-B_box"/>
    <property type="match status" value="1"/>
</dbReference>
<protein>
    <submittedName>
        <fullName evidence="14">E3 ubiquitin/ISG15 ligase TRIM25</fullName>
    </submittedName>
</protein>
<keyword evidence="5" id="KW-0862">Zinc</keyword>
<dbReference type="GO" id="GO:0016874">
    <property type="term" value="F:ligase activity"/>
    <property type="evidence" value="ECO:0007669"/>
    <property type="project" value="UniProtKB-KW"/>
</dbReference>
<dbReference type="CDD" id="cd19769">
    <property type="entry name" value="Bbox2_TRIM16-like"/>
    <property type="match status" value="1"/>
</dbReference>
<evidence type="ECO:0000256" key="9">
    <source>
        <dbReference type="SAM" id="Coils"/>
    </source>
</evidence>
<dbReference type="AlphaFoldDB" id="A0A8J0TVM6"/>
<dbReference type="InterPro" id="IPR000315">
    <property type="entry name" value="Znf_B-box"/>
</dbReference>
<dbReference type="RefSeq" id="XP_018095706.1">
    <property type="nucleotide sequence ID" value="XM_018240217.2"/>
</dbReference>
<dbReference type="Pfam" id="PF00622">
    <property type="entry name" value="SPRY"/>
    <property type="match status" value="1"/>
</dbReference>
<dbReference type="InterPro" id="IPR001841">
    <property type="entry name" value="Znf_RING"/>
</dbReference>
<keyword evidence="6" id="KW-0391">Immunity</keyword>
<evidence type="ECO:0000259" key="10">
    <source>
        <dbReference type="PROSITE" id="PS50089"/>
    </source>
</evidence>
<evidence type="ECO:0000256" key="4">
    <source>
        <dbReference type="ARBA" id="ARBA00022786"/>
    </source>
</evidence>
<dbReference type="Pfam" id="PF13765">
    <property type="entry name" value="PRY"/>
    <property type="match status" value="1"/>
</dbReference>
<dbReference type="SMART" id="SM00502">
    <property type="entry name" value="BBC"/>
    <property type="match status" value="1"/>
</dbReference>
<evidence type="ECO:0000256" key="1">
    <source>
        <dbReference type="ARBA" id="ARBA00022588"/>
    </source>
</evidence>
<dbReference type="PANTHER" id="PTHR25465:SF43">
    <property type="entry name" value="E3 UBIQUITIN_ISG15 LIGASE TRIM25-LIKE"/>
    <property type="match status" value="1"/>
</dbReference>
<evidence type="ECO:0000259" key="12">
    <source>
        <dbReference type="PROSITE" id="PS50188"/>
    </source>
</evidence>
<reference evidence="14" key="1">
    <citation type="submission" date="2025-08" db="UniProtKB">
        <authorList>
            <consortium name="RefSeq"/>
        </authorList>
    </citation>
    <scope>IDENTIFICATION</scope>
    <source>
        <strain evidence="14">J_2021</strain>
        <tissue evidence="14">Erythrocytes</tissue>
    </source>
</reference>
<keyword evidence="7 9" id="KW-0175">Coiled coil</keyword>
<sequence length="525" mass="59719">MASTDLREELNCSICLSIYTHPVTLPCGHNFCQSCIEKVLDTQRRSRGYTCPDCRAKFHKRPALQRNRTLGNIAERFLPGHPEPGETGIFCTYCVLSPVPAVKSCLLCEASLCDTHLKVHNNSAEHVLTEPTTSFLERKCSMHRRILEYYCCKDGAPICASCCLAGKHRGHKVELLDEAFEKKKEKLRNVLEKLSPEREKVKRGAQRLQERRREVEEKAAGETKRVTDLFRGIREQLEALEKQVLDEISRQTRKISLQLCDLLQQMETKKKELTSKIRHIEVLCNLADPLTVLQDQESHGADCCGAEEGEKKHRKTDHINVPDVCDLDKLLISETLLKGLAGIVTRASYGQEATDMLLDINTAANDLSVSDNRKMASGTETDQGRPQTPERFEFGQTLSTKSFSSGRHYWDMEVSESGLWGVGVAYPSIERTGPQYNIGNNNKSWALYLSHDNYSVKHDDVDTPLPHVPSCRRIRISLDYEAGFLSFYELSDPIRHLHTFTASFTEPLHAAFYVWWDYDWVRIIS</sequence>
<evidence type="ECO:0000256" key="8">
    <source>
        <dbReference type="PROSITE-ProRule" id="PRU00024"/>
    </source>
</evidence>
<accession>A0A8J0TVM6</accession>
<dbReference type="PANTHER" id="PTHR25465">
    <property type="entry name" value="B-BOX DOMAIN CONTAINING"/>
    <property type="match status" value="1"/>
</dbReference>
<dbReference type="GO" id="GO:0005737">
    <property type="term" value="C:cytoplasm"/>
    <property type="evidence" value="ECO:0007669"/>
    <property type="project" value="UniProtKB-ARBA"/>
</dbReference>